<comment type="caution">
    <text evidence="6">The sequence shown here is derived from an EMBL/GenBank/DDBJ whole genome shotgun (WGS) entry which is preliminary data.</text>
</comment>
<evidence type="ECO:0000259" key="5">
    <source>
        <dbReference type="PROSITE" id="PS51635"/>
    </source>
</evidence>
<dbReference type="RefSeq" id="WP_075818777.1">
    <property type="nucleotide sequence ID" value="NZ_CAJUTZ010000128.1"/>
</dbReference>
<proteinExistence type="predicted"/>
<dbReference type="InterPro" id="IPR002641">
    <property type="entry name" value="PNPLA_dom"/>
</dbReference>
<dbReference type="Pfam" id="PF01734">
    <property type="entry name" value="Patatin"/>
    <property type="match status" value="1"/>
</dbReference>
<dbReference type="Gene3D" id="3.40.1090.10">
    <property type="entry name" value="Cytosolic phospholipase A2 catalytic domain"/>
    <property type="match status" value="2"/>
</dbReference>
<dbReference type="Proteomes" id="UP000186341">
    <property type="component" value="Unassembled WGS sequence"/>
</dbReference>
<reference evidence="6 7" key="1">
    <citation type="submission" date="2016-11" db="EMBL/GenBank/DDBJ databases">
        <title>Description of two novel members of the family Erysipelotrichaceae: Ileibacterium lipovorans gen. nov., sp. nov. and Dubosiella newyorkensis, gen. nov., sp. nov.</title>
        <authorList>
            <person name="Cox L.M."/>
            <person name="Sohn J."/>
            <person name="Tyrrell K.L."/>
            <person name="Citron D.M."/>
            <person name="Lawson P.A."/>
            <person name="Patel N.B."/>
            <person name="Iizumi T."/>
            <person name="Perez-Perez G.I."/>
            <person name="Goldstein E.J."/>
            <person name="Blaser M.J."/>
        </authorList>
    </citation>
    <scope>NUCLEOTIDE SEQUENCE [LARGE SCALE GENOMIC DNA]</scope>
    <source>
        <strain evidence="6 7">NYU-BL-A3</strain>
    </source>
</reference>
<evidence type="ECO:0000256" key="4">
    <source>
        <dbReference type="PROSITE-ProRule" id="PRU01161"/>
    </source>
</evidence>
<dbReference type="GO" id="GO:0016042">
    <property type="term" value="P:lipid catabolic process"/>
    <property type="evidence" value="ECO:0007669"/>
    <property type="project" value="UniProtKB-UniRule"/>
</dbReference>
<dbReference type="GO" id="GO:0016787">
    <property type="term" value="F:hydrolase activity"/>
    <property type="evidence" value="ECO:0007669"/>
    <property type="project" value="UniProtKB-UniRule"/>
</dbReference>
<keyword evidence="2 4" id="KW-0442">Lipid degradation</keyword>
<evidence type="ECO:0000256" key="1">
    <source>
        <dbReference type="ARBA" id="ARBA00022801"/>
    </source>
</evidence>
<dbReference type="OrthoDB" id="9770965at2"/>
<keyword evidence="7" id="KW-1185">Reference proteome</keyword>
<dbReference type="AlphaFoldDB" id="A0A1U7NH02"/>
<name>A0A1U7NH02_9FIRM</name>
<feature type="active site" description="Nucleophile" evidence="4">
    <location>
        <position position="48"/>
    </location>
</feature>
<evidence type="ECO:0000256" key="2">
    <source>
        <dbReference type="ARBA" id="ARBA00022963"/>
    </source>
</evidence>
<feature type="domain" description="PNPLA" evidence="5">
    <location>
        <begin position="15"/>
        <end position="201"/>
    </location>
</feature>
<feature type="short sequence motif" description="DGA/G" evidence="4">
    <location>
        <begin position="188"/>
        <end position="190"/>
    </location>
</feature>
<dbReference type="PANTHER" id="PTHR14226:SF29">
    <property type="entry name" value="NEUROPATHY TARGET ESTERASE SWS"/>
    <property type="match status" value="1"/>
</dbReference>
<keyword evidence="1 4" id="KW-0378">Hydrolase</keyword>
<gene>
    <name evidence="6" type="ORF">BO222_04500</name>
</gene>
<evidence type="ECO:0000313" key="7">
    <source>
        <dbReference type="Proteomes" id="UP000186341"/>
    </source>
</evidence>
<feature type="active site" description="Proton acceptor" evidence="4">
    <location>
        <position position="188"/>
    </location>
</feature>
<dbReference type="PANTHER" id="PTHR14226">
    <property type="entry name" value="NEUROPATHY TARGET ESTERASE/SWISS CHEESE D.MELANOGASTER"/>
    <property type="match status" value="1"/>
</dbReference>
<feature type="short sequence motif" description="GXSXG" evidence="4">
    <location>
        <begin position="46"/>
        <end position="50"/>
    </location>
</feature>
<evidence type="ECO:0000313" key="6">
    <source>
        <dbReference type="EMBL" id="OLU40715.1"/>
    </source>
</evidence>
<dbReference type="GeneID" id="82202476"/>
<dbReference type="EMBL" id="MPJW01000099">
    <property type="protein sequence ID" value="OLU40715.1"/>
    <property type="molecule type" value="Genomic_DNA"/>
</dbReference>
<protein>
    <recommendedName>
        <fullName evidence="5">PNPLA domain-containing protein</fullName>
    </recommendedName>
</protein>
<accession>A0A1U7NH02</accession>
<dbReference type="PROSITE" id="PS51635">
    <property type="entry name" value="PNPLA"/>
    <property type="match status" value="1"/>
</dbReference>
<keyword evidence="3 4" id="KW-0443">Lipid metabolism</keyword>
<dbReference type="SUPFAM" id="SSF52151">
    <property type="entry name" value="FabD/lysophospholipase-like"/>
    <property type="match status" value="1"/>
</dbReference>
<dbReference type="InterPro" id="IPR016035">
    <property type="entry name" value="Acyl_Trfase/lysoPLipase"/>
</dbReference>
<feature type="short sequence motif" description="GXGXXG" evidence="4">
    <location>
        <begin position="19"/>
        <end position="24"/>
    </location>
</feature>
<sequence length="431" mass="48533">MKNWFENPENKKMGLVLGGGGARGCYEIGAWQMLNQANIEFDCAAGTSIGALVSAIYTQQTLDRIVEFVGEIHPQAIAKDLFDFPENFSQVLKSHKEISSYMEKYILSNKGMDISPLKSAVEKMFSYPLFSASKIDFACMTFNVTKKRPEAYFKKDMTAENSVDILLASASCYPAFPMMVMNGDDYIDGGYADNVPVDLALKMGAKKILAINVEGPGITLPLQPGLDIVYVKPMLPLGNFLDFSSESCIRSMHIGYLETGRLIGEFTGYLYTFTKDSAADLCFLDEYLSYRFMLIHQNLSERQTLRIVKDSVGFRPSSLSKMASSDEIYGRLVQALAYICQLEAVKLYTVNDFLKQLLALLSQIRLEKVPDDLNSVWEYISSLSEKQNIALLHALIVQEKGQINDLIGTLERLFFKQMMLAWTWYFIEETS</sequence>
<organism evidence="6 7">
    <name type="scientific">Ileibacterium valens</name>
    <dbReference type="NCBI Taxonomy" id="1862668"/>
    <lineage>
        <taxon>Bacteria</taxon>
        <taxon>Bacillati</taxon>
        <taxon>Bacillota</taxon>
        <taxon>Erysipelotrichia</taxon>
        <taxon>Erysipelotrichales</taxon>
        <taxon>Erysipelotrichaceae</taxon>
        <taxon>Ileibacterium</taxon>
    </lineage>
</organism>
<evidence type="ECO:0000256" key="3">
    <source>
        <dbReference type="ARBA" id="ARBA00023098"/>
    </source>
</evidence>
<dbReference type="InterPro" id="IPR050301">
    <property type="entry name" value="NTE"/>
</dbReference>